<feature type="compositionally biased region" description="Polar residues" evidence="2">
    <location>
        <begin position="197"/>
        <end position="207"/>
    </location>
</feature>
<proteinExistence type="predicted"/>
<gene>
    <name evidence="3" type="ORF">CPB84DRAFT_1848410</name>
</gene>
<keyword evidence="4" id="KW-1185">Reference proteome</keyword>
<feature type="compositionally biased region" description="Low complexity" evidence="2">
    <location>
        <begin position="123"/>
        <end position="133"/>
    </location>
</feature>
<comment type="caution">
    <text evidence="3">The sequence shown here is derived from an EMBL/GenBank/DDBJ whole genome shotgun (WGS) entry which is preliminary data.</text>
</comment>
<feature type="region of interest" description="Disordered" evidence="2">
    <location>
        <begin position="88"/>
        <end position="140"/>
    </location>
</feature>
<reference evidence="3" key="1">
    <citation type="submission" date="2020-11" db="EMBL/GenBank/DDBJ databases">
        <authorList>
            <consortium name="DOE Joint Genome Institute"/>
            <person name="Ahrendt S."/>
            <person name="Riley R."/>
            <person name="Andreopoulos W."/>
            <person name="LaButti K."/>
            <person name="Pangilinan J."/>
            <person name="Ruiz-duenas F.J."/>
            <person name="Barrasa J.M."/>
            <person name="Sanchez-Garcia M."/>
            <person name="Camarero S."/>
            <person name="Miyauchi S."/>
            <person name="Serrano A."/>
            <person name="Linde D."/>
            <person name="Babiker R."/>
            <person name="Drula E."/>
            <person name="Ayuso-Fernandez I."/>
            <person name="Pacheco R."/>
            <person name="Padilla G."/>
            <person name="Ferreira P."/>
            <person name="Barriuso J."/>
            <person name="Kellner H."/>
            <person name="Castanera R."/>
            <person name="Alfaro M."/>
            <person name="Ramirez L."/>
            <person name="Pisabarro A.G."/>
            <person name="Kuo A."/>
            <person name="Tritt A."/>
            <person name="Lipzen A."/>
            <person name="He G."/>
            <person name="Yan M."/>
            <person name="Ng V."/>
            <person name="Cullen D."/>
            <person name="Martin F."/>
            <person name="Rosso M.-N."/>
            <person name="Henrissat B."/>
            <person name="Hibbett D."/>
            <person name="Martinez A.T."/>
            <person name="Grigoriev I.V."/>
        </authorList>
    </citation>
    <scope>NUCLEOTIDE SEQUENCE</scope>
    <source>
        <strain evidence="3">AH 44721</strain>
    </source>
</reference>
<dbReference type="EMBL" id="JADNYJ010000063">
    <property type="protein sequence ID" value="KAF8894906.1"/>
    <property type="molecule type" value="Genomic_DNA"/>
</dbReference>
<evidence type="ECO:0000256" key="2">
    <source>
        <dbReference type="SAM" id="MobiDB-lite"/>
    </source>
</evidence>
<dbReference type="InterPro" id="IPR036361">
    <property type="entry name" value="SAP_dom_sf"/>
</dbReference>
<protein>
    <recommendedName>
        <fullName evidence="5">THO1-MOS11 C-terminal domain-containing protein</fullName>
    </recommendedName>
</protein>
<evidence type="ECO:0000313" key="3">
    <source>
        <dbReference type="EMBL" id="KAF8894906.1"/>
    </source>
</evidence>
<name>A0A9P5NK80_GYMJU</name>
<feature type="region of interest" description="Disordered" evidence="2">
    <location>
        <begin position="156"/>
        <end position="238"/>
    </location>
</feature>
<evidence type="ECO:0000313" key="4">
    <source>
        <dbReference type="Proteomes" id="UP000724874"/>
    </source>
</evidence>
<dbReference type="OrthoDB" id="445357at2759"/>
<feature type="compositionally biased region" description="Low complexity" evidence="2">
    <location>
        <begin position="98"/>
        <end position="112"/>
    </location>
</feature>
<organism evidence="3 4">
    <name type="scientific">Gymnopilus junonius</name>
    <name type="common">Spectacular rustgill mushroom</name>
    <name type="synonym">Gymnopilus spectabilis subsp. junonius</name>
    <dbReference type="NCBI Taxonomy" id="109634"/>
    <lineage>
        <taxon>Eukaryota</taxon>
        <taxon>Fungi</taxon>
        <taxon>Dikarya</taxon>
        <taxon>Basidiomycota</taxon>
        <taxon>Agaricomycotina</taxon>
        <taxon>Agaricomycetes</taxon>
        <taxon>Agaricomycetidae</taxon>
        <taxon>Agaricales</taxon>
        <taxon>Agaricineae</taxon>
        <taxon>Hymenogastraceae</taxon>
        <taxon>Gymnopilus</taxon>
    </lineage>
</organism>
<dbReference type="AlphaFoldDB" id="A0A9P5NK80"/>
<evidence type="ECO:0000256" key="1">
    <source>
        <dbReference type="ARBA" id="ARBA00022553"/>
    </source>
</evidence>
<feature type="compositionally biased region" description="Basic and acidic residues" evidence="2">
    <location>
        <begin position="180"/>
        <end position="190"/>
    </location>
</feature>
<dbReference type="InterPro" id="IPR052240">
    <property type="entry name" value="SAP_domain_ribonucleoprotein"/>
</dbReference>
<feature type="compositionally biased region" description="Pro residues" evidence="2">
    <location>
        <begin position="113"/>
        <end position="122"/>
    </location>
</feature>
<accession>A0A9P5NK80</accession>
<dbReference type="Proteomes" id="UP000724874">
    <property type="component" value="Unassembled WGS sequence"/>
</dbReference>
<dbReference type="Gene3D" id="1.10.720.30">
    <property type="entry name" value="SAP domain"/>
    <property type="match status" value="1"/>
</dbReference>
<dbReference type="GO" id="GO:0005634">
    <property type="term" value="C:nucleus"/>
    <property type="evidence" value="ECO:0007669"/>
    <property type="project" value="TreeGrafter"/>
</dbReference>
<keyword evidence="1" id="KW-0597">Phosphoprotein</keyword>
<sequence length="238" mass="25758">MDPKLKALKVVDLKAILAKANVPVPAKANKNDLVARIQASKDALAAYAALYPQDDLLAPPEVSVSFPLSIVLNLTVFHRVDWNVDQLDTPTDGKESAAPEPEPAAASEHVPTPASPPKPAPPTSTDTPAAASSEDPELEREDNALLALASLLSSPARKSQLQPPPNHHYSSHCRTCLSSKDPKKLEERARRFGIQPDTATTPTNDNVNGKKRSAPQVDPEELERRKKRAERFGLTNKP</sequence>
<dbReference type="PANTHER" id="PTHR46551">
    <property type="entry name" value="SAP DOMAIN-CONTAINING RIBONUCLEOPROTEIN"/>
    <property type="match status" value="1"/>
</dbReference>
<evidence type="ECO:0008006" key="5">
    <source>
        <dbReference type="Google" id="ProtNLM"/>
    </source>
</evidence>
<dbReference type="GO" id="GO:0016973">
    <property type="term" value="P:poly(A)+ mRNA export from nucleus"/>
    <property type="evidence" value="ECO:0007669"/>
    <property type="project" value="TreeGrafter"/>
</dbReference>
<dbReference type="PANTHER" id="PTHR46551:SF1">
    <property type="entry name" value="SAP DOMAIN-CONTAINING RIBONUCLEOPROTEIN"/>
    <property type="match status" value="1"/>
</dbReference>